<evidence type="ECO:0000313" key="7">
    <source>
        <dbReference type="Proteomes" id="UP000594220"/>
    </source>
</evidence>
<feature type="region of interest" description="Disordered" evidence="4">
    <location>
        <begin position="583"/>
        <end position="616"/>
    </location>
</feature>
<feature type="compositionally biased region" description="Acidic residues" evidence="4">
    <location>
        <begin position="732"/>
        <end position="753"/>
    </location>
</feature>
<dbReference type="GO" id="GO:0005912">
    <property type="term" value="C:adherens junction"/>
    <property type="evidence" value="ECO:0007669"/>
    <property type="project" value="TreeGrafter"/>
</dbReference>
<dbReference type="GO" id="GO:0045197">
    <property type="term" value="P:establishment or maintenance of epithelial cell apical/basal polarity"/>
    <property type="evidence" value="ECO:0007669"/>
    <property type="project" value="TreeGrafter"/>
</dbReference>
<dbReference type="InterPro" id="IPR050614">
    <property type="entry name" value="Synaptic_Scaffolding_LAP-MAGUK"/>
</dbReference>
<reference evidence="6" key="1">
    <citation type="submission" date="2025-08" db="UniProtKB">
        <authorList>
            <consortium name="Ensembl"/>
        </authorList>
    </citation>
    <scope>IDENTIFICATION</scope>
</reference>
<feature type="region of interest" description="Disordered" evidence="4">
    <location>
        <begin position="1"/>
        <end position="73"/>
    </location>
</feature>
<evidence type="ECO:0000313" key="6">
    <source>
        <dbReference type="Ensembl" id="ENSCPRP00005015250.1"/>
    </source>
</evidence>
<dbReference type="OMA" id="KESFHCG"/>
<dbReference type="PROSITE" id="PS51450">
    <property type="entry name" value="LRR"/>
    <property type="match status" value="2"/>
</dbReference>
<dbReference type="GO" id="GO:0016323">
    <property type="term" value="C:basolateral plasma membrane"/>
    <property type="evidence" value="ECO:0007669"/>
    <property type="project" value="TreeGrafter"/>
</dbReference>
<dbReference type="Pfam" id="PF23598">
    <property type="entry name" value="LRR_14"/>
    <property type="match status" value="1"/>
</dbReference>
<dbReference type="Ensembl" id="ENSCPRT00005017902.1">
    <property type="protein sequence ID" value="ENSCPRP00005015250.1"/>
    <property type="gene ID" value="ENSCPRG00005010701.1"/>
</dbReference>
<feature type="compositionally biased region" description="Acidic residues" evidence="4">
    <location>
        <begin position="593"/>
        <end position="605"/>
    </location>
</feature>
<feature type="domain" description="Disease resistance R13L4/SHOC-2-like LRR" evidence="5">
    <location>
        <begin position="214"/>
        <end position="296"/>
    </location>
</feature>
<organism evidence="6 7">
    <name type="scientific">Crocodylus porosus</name>
    <name type="common">Saltwater crocodile</name>
    <name type="synonym">Estuarine crocodile</name>
    <dbReference type="NCBI Taxonomy" id="8502"/>
    <lineage>
        <taxon>Eukaryota</taxon>
        <taxon>Metazoa</taxon>
        <taxon>Chordata</taxon>
        <taxon>Craniata</taxon>
        <taxon>Vertebrata</taxon>
        <taxon>Euteleostomi</taxon>
        <taxon>Archelosauria</taxon>
        <taxon>Archosauria</taxon>
        <taxon>Crocodylia</taxon>
        <taxon>Longirostres</taxon>
        <taxon>Crocodylidae</taxon>
        <taxon>Crocodylus</taxon>
    </lineage>
</organism>
<dbReference type="InterPro" id="IPR003591">
    <property type="entry name" value="Leu-rich_rpt_typical-subtyp"/>
</dbReference>
<dbReference type="GO" id="GO:0019901">
    <property type="term" value="F:protein kinase binding"/>
    <property type="evidence" value="ECO:0007669"/>
    <property type="project" value="TreeGrafter"/>
</dbReference>
<proteinExistence type="predicted"/>
<reference evidence="6" key="2">
    <citation type="submission" date="2025-09" db="UniProtKB">
        <authorList>
            <consortium name="Ensembl"/>
        </authorList>
    </citation>
    <scope>IDENTIFICATION</scope>
</reference>
<dbReference type="SMART" id="SM00364">
    <property type="entry name" value="LRR_BAC"/>
    <property type="match status" value="10"/>
</dbReference>
<feature type="compositionally biased region" description="Polar residues" evidence="4">
    <location>
        <begin position="754"/>
        <end position="763"/>
    </location>
</feature>
<sequence length="770" mass="85204">SGTRAIREVSRLASAAELPARPPLPGPGAGAEQSGHSLYKEERAGGSGARRAGALPPPPARGHVPLHPAVAVQPSCGGHRQAALLAGRRARRHLPLQPQSGGAAAGRQPAPRVAQDIPEIPESISFCKALQVADFSGNPLTRLPESFPELQNLTCLSVNDISLQALPENIGNLYNLASLELRENLLTYLPESLTQLQRLEELDLGNNELFHLPETIGALFNLKDLWLDGNQLSEIPQEIGNLKNLLCLDVSENKLERLPEEISGLTSLTDLLVSQNLLEVLPDGIGKLKKLSILKVDQNRLTQLTEAIGDCESLTELVLTENQLLTLPKSIGKLKKLNNLNADRNKLTSLPKEIGGCYSLNVFSVRDNKLSRIPPEISQATELHVLDVAGNRLTHLPLSLTTLKLKALWLSDNQSQPLLTFQTDTDPETGEKILTCVLLPQIPSEPGCQDNLPRCGALESLVNEVSDETWNERAVNRVSAIRFLEDEKDEEDNEMRTLLRRATPHPGELKSMKKTVENLRNDMNAAKGLDSNKNEYSIKWLPKSPKLYGGRNWSSQSSRWTSLRGKESFHGGNLYKFSSDNEKWKEGRVSPEQEAEELEDPDEDEPISKFSGSLFDSDDTVRDQRLTRIVLQEKHKATTKFKTIPGTNDIPQISATTTENFLTGNNTFPQETKEQVPRIADVRPPPLKEAIISETNTLDIGSDEVSTKINPFQTVNHVITIPRIILTRPSTSDEDNDQLIQDPEDFEPEETDSAESQMYSDRVNNAFYPP</sequence>
<dbReference type="GO" id="GO:0098609">
    <property type="term" value="P:cell-cell adhesion"/>
    <property type="evidence" value="ECO:0007669"/>
    <property type="project" value="TreeGrafter"/>
</dbReference>
<dbReference type="GO" id="GO:0098968">
    <property type="term" value="P:neurotransmitter receptor transport postsynaptic membrane to endosome"/>
    <property type="evidence" value="ECO:0007669"/>
    <property type="project" value="TreeGrafter"/>
</dbReference>
<feature type="coiled-coil region" evidence="3">
    <location>
        <begin position="481"/>
        <end position="529"/>
    </location>
</feature>
<gene>
    <name evidence="6" type="primary">LRRC1</name>
</gene>
<dbReference type="PANTHER" id="PTHR23119">
    <property type="entry name" value="DISCS LARGE"/>
    <property type="match status" value="1"/>
</dbReference>
<dbReference type="InterPro" id="IPR032675">
    <property type="entry name" value="LRR_dom_sf"/>
</dbReference>
<name>A0A7M4EUY2_CROPO</name>
<dbReference type="GO" id="GO:0098887">
    <property type="term" value="P:neurotransmitter receptor transport, endosome to postsynaptic membrane"/>
    <property type="evidence" value="ECO:0007669"/>
    <property type="project" value="TreeGrafter"/>
</dbReference>
<feature type="compositionally biased region" description="Basic and acidic residues" evidence="4">
    <location>
        <begin position="1"/>
        <end position="10"/>
    </location>
</feature>
<evidence type="ECO:0000259" key="5">
    <source>
        <dbReference type="Pfam" id="PF23598"/>
    </source>
</evidence>
<dbReference type="PANTHER" id="PTHR23119:SF58">
    <property type="entry name" value="LEUCINE RICH REPEAT CONTAINING 1"/>
    <property type="match status" value="1"/>
</dbReference>
<evidence type="ECO:0000256" key="3">
    <source>
        <dbReference type="SAM" id="Coils"/>
    </source>
</evidence>
<keyword evidence="2" id="KW-0677">Repeat</keyword>
<dbReference type="SUPFAM" id="SSF52058">
    <property type="entry name" value="L domain-like"/>
    <property type="match status" value="1"/>
</dbReference>
<accession>A0A7M4EUY2</accession>
<dbReference type="FunFam" id="3.80.10.10:FF:000338">
    <property type="entry name" value="protein scribble homolog isoform X12"/>
    <property type="match status" value="1"/>
</dbReference>
<dbReference type="SMART" id="SM00369">
    <property type="entry name" value="LRR_TYP"/>
    <property type="match status" value="10"/>
</dbReference>
<dbReference type="InterPro" id="IPR001611">
    <property type="entry name" value="Leu-rich_rpt"/>
</dbReference>
<protein>
    <submittedName>
        <fullName evidence="6">Leucine rich repeat containing 1</fullName>
    </submittedName>
</protein>
<dbReference type="AlphaFoldDB" id="A0A7M4EUY2"/>
<dbReference type="InterPro" id="IPR055414">
    <property type="entry name" value="LRR_R13L4/SHOC2-like"/>
</dbReference>
<dbReference type="Gene3D" id="3.80.10.10">
    <property type="entry name" value="Ribonuclease Inhibitor"/>
    <property type="match status" value="2"/>
</dbReference>
<keyword evidence="3" id="KW-0175">Coiled coil</keyword>
<dbReference type="GO" id="GO:0045211">
    <property type="term" value="C:postsynaptic membrane"/>
    <property type="evidence" value="ECO:0007669"/>
    <property type="project" value="TreeGrafter"/>
</dbReference>
<keyword evidence="1" id="KW-0433">Leucine-rich repeat</keyword>
<evidence type="ECO:0000256" key="2">
    <source>
        <dbReference type="ARBA" id="ARBA00022737"/>
    </source>
</evidence>
<dbReference type="GeneTree" id="ENSGT00940000154025"/>
<evidence type="ECO:0000256" key="1">
    <source>
        <dbReference type="ARBA" id="ARBA00022614"/>
    </source>
</evidence>
<evidence type="ECO:0000256" key="4">
    <source>
        <dbReference type="SAM" id="MobiDB-lite"/>
    </source>
</evidence>
<dbReference type="GO" id="GO:0043113">
    <property type="term" value="P:receptor clustering"/>
    <property type="evidence" value="ECO:0007669"/>
    <property type="project" value="TreeGrafter"/>
</dbReference>
<feature type="region of interest" description="Disordered" evidence="4">
    <location>
        <begin position="729"/>
        <end position="770"/>
    </location>
</feature>
<dbReference type="Proteomes" id="UP000594220">
    <property type="component" value="Unplaced"/>
</dbReference>
<keyword evidence="7" id="KW-1185">Reference proteome</keyword>
<dbReference type="GO" id="GO:0014069">
    <property type="term" value="C:postsynaptic density"/>
    <property type="evidence" value="ECO:0007669"/>
    <property type="project" value="TreeGrafter"/>
</dbReference>